<dbReference type="SMART" id="SM00115">
    <property type="entry name" value="CASc"/>
    <property type="match status" value="1"/>
</dbReference>
<evidence type="ECO:0000256" key="1">
    <source>
        <dbReference type="ARBA" id="ARBA00004123"/>
    </source>
</evidence>
<feature type="active site" evidence="16">
    <location>
        <position position="229"/>
    </location>
</feature>
<dbReference type="InterPro" id="IPR001315">
    <property type="entry name" value="CARD"/>
</dbReference>
<evidence type="ECO:0000256" key="17">
    <source>
        <dbReference type="RuleBase" id="RU003971"/>
    </source>
</evidence>
<dbReference type="EMBL" id="JAUCMX010000011">
    <property type="protein sequence ID" value="KAK3531744.1"/>
    <property type="molecule type" value="Genomic_DNA"/>
</dbReference>
<keyword evidence="8" id="KW-0677">Repeat</keyword>
<dbReference type="PANTHER" id="PTHR48169">
    <property type="entry name" value="DED DOMAIN-CONTAINING PROTEIN"/>
    <property type="match status" value="1"/>
</dbReference>
<dbReference type="GO" id="GO:0005886">
    <property type="term" value="C:plasma membrane"/>
    <property type="evidence" value="ECO:0007669"/>
    <property type="project" value="UniProtKB-ARBA"/>
</dbReference>
<evidence type="ECO:0000256" key="7">
    <source>
        <dbReference type="ARBA" id="ARBA00022703"/>
    </source>
</evidence>
<comment type="similarity">
    <text evidence="3 17">Belongs to the peptidase C14A family.</text>
</comment>
<evidence type="ECO:0000256" key="13">
    <source>
        <dbReference type="ARBA" id="ARBA00051626"/>
    </source>
</evidence>
<dbReference type="Gene3D" id="1.10.533.10">
    <property type="entry name" value="Death Domain, Fas"/>
    <property type="match status" value="1"/>
</dbReference>
<evidence type="ECO:0000256" key="6">
    <source>
        <dbReference type="ARBA" id="ARBA00022670"/>
    </source>
</evidence>
<dbReference type="InterPro" id="IPR016129">
    <property type="entry name" value="Caspase_his_AS"/>
</dbReference>
<dbReference type="SUPFAM" id="SSF52129">
    <property type="entry name" value="Caspase-like"/>
    <property type="match status" value="1"/>
</dbReference>
<dbReference type="PRINTS" id="PR00376">
    <property type="entry name" value="IL1BCENZYME"/>
</dbReference>
<feature type="domain" description="Caspase family p10" evidence="18">
    <location>
        <begin position="265"/>
        <end position="355"/>
    </location>
</feature>
<dbReference type="InterPro" id="IPR029030">
    <property type="entry name" value="Caspase-like_dom_sf"/>
</dbReference>
<evidence type="ECO:0000256" key="12">
    <source>
        <dbReference type="ARBA" id="ARBA00023242"/>
    </source>
</evidence>
<comment type="catalytic activity">
    <reaction evidence="13">
        <text>Strict requirement for Asp at position P1 and has a preferred cleavage sequence of (Leu/Asp/Val)-Glu-Thr-Asp-|-(Gly/Ser/Ala).</text>
        <dbReference type="EC" id="3.4.22.61"/>
    </reaction>
</comment>
<evidence type="ECO:0000256" key="14">
    <source>
        <dbReference type="ARBA" id="ARBA00066479"/>
    </source>
</evidence>
<evidence type="ECO:0000259" key="20">
    <source>
        <dbReference type="PROSITE" id="PS50209"/>
    </source>
</evidence>
<evidence type="ECO:0000256" key="8">
    <source>
        <dbReference type="ARBA" id="ARBA00022737"/>
    </source>
</evidence>
<evidence type="ECO:0000256" key="2">
    <source>
        <dbReference type="ARBA" id="ARBA00004496"/>
    </source>
</evidence>
<feature type="domain" description="CARD" evidence="20">
    <location>
        <begin position="1"/>
        <end position="75"/>
    </location>
</feature>
<dbReference type="GO" id="GO:0005634">
    <property type="term" value="C:nucleus"/>
    <property type="evidence" value="ECO:0007669"/>
    <property type="project" value="UniProtKB-SubCell"/>
</dbReference>
<feature type="domain" description="Caspase family p20" evidence="19">
    <location>
        <begin position="112"/>
        <end position="233"/>
    </location>
</feature>
<keyword evidence="9" id="KW-0378">Hydrolase</keyword>
<keyword evidence="6" id="KW-0645">Protease</keyword>
<evidence type="ECO:0000256" key="16">
    <source>
        <dbReference type="PIRSR" id="PIRSR038001-1"/>
    </source>
</evidence>
<dbReference type="InterPro" id="IPR011600">
    <property type="entry name" value="Pept_C14_caspase"/>
</dbReference>
<keyword evidence="5" id="KW-0597">Phosphoprotein</keyword>
<dbReference type="CDD" id="cd00032">
    <property type="entry name" value="CASc"/>
    <property type="match status" value="1"/>
</dbReference>
<sequence>MESVRKNKVFLIETLSSDASICLQYVQNDNIISKRDYNNLNQPNHTQEKIIINLLDNLTNKGDETCRKFLKLLEKEGFQDIFPQLKKLFTPVPESPGEVPEEIGEYKMSSMPRGVCLIINNRNFITMQNRLGSDQDEESLIKVFKWLGFSVKVHRDQNAEQMKDIFGTYSRHNHEGDCFVCCILSHGSTEGVYGTDGVIVQGSDIYNPFNGVFCKSLINKPKVFFIQACRGQMYHQLVKVQSDSHMEENAGEEKEGEEELATDAVQITIPAEADFLVARSTVKGYYSFREHSGSWFIQCLCEQLKKYCQKGEDVYSILLKVNEEVSQKAEKHRGNVAKQMPEEKITLRRKLVFRVPQ</sequence>
<keyword evidence="12" id="KW-0539">Nucleus</keyword>
<dbReference type="PROSITE" id="PS01121">
    <property type="entry name" value="CASPASE_HIS"/>
    <property type="match status" value="1"/>
</dbReference>
<dbReference type="PANTHER" id="PTHR48169:SF7">
    <property type="entry name" value="CASPASE 10"/>
    <property type="match status" value="1"/>
</dbReference>
<dbReference type="PIRSF" id="PIRSF038001">
    <property type="entry name" value="Caspase_ICE"/>
    <property type="match status" value="1"/>
</dbReference>
<dbReference type="EC" id="3.4.22.61" evidence="14"/>
<dbReference type="PROSITE" id="PS01122">
    <property type="entry name" value="CASPASE_CYS"/>
    <property type="match status" value="1"/>
</dbReference>
<proteinExistence type="inferred from homology"/>
<feature type="active site" evidence="16">
    <location>
        <position position="186"/>
    </location>
</feature>
<dbReference type="GO" id="GO:0004197">
    <property type="term" value="F:cysteine-type endopeptidase activity"/>
    <property type="evidence" value="ECO:0007669"/>
    <property type="project" value="InterPro"/>
</dbReference>
<comment type="subcellular location">
    <subcellularLocation>
        <location evidence="2">Cytoplasm</location>
    </subcellularLocation>
    <subcellularLocation>
        <location evidence="1">Nucleus</location>
    </subcellularLocation>
</comment>
<reference evidence="21" key="1">
    <citation type="submission" date="2023-06" db="EMBL/GenBank/DDBJ databases">
        <title>Male Hemibagrus guttatus genome.</title>
        <authorList>
            <person name="Bian C."/>
        </authorList>
    </citation>
    <scope>NUCLEOTIDE SEQUENCE</scope>
    <source>
        <strain evidence="21">Male_cb2023</strain>
        <tissue evidence="21">Muscle</tissue>
    </source>
</reference>
<dbReference type="Pfam" id="PF00619">
    <property type="entry name" value="CARD"/>
    <property type="match status" value="1"/>
</dbReference>
<dbReference type="GO" id="GO:0005737">
    <property type="term" value="C:cytoplasm"/>
    <property type="evidence" value="ECO:0007669"/>
    <property type="project" value="UniProtKB-SubCell"/>
</dbReference>
<evidence type="ECO:0000259" key="19">
    <source>
        <dbReference type="PROSITE" id="PS50208"/>
    </source>
</evidence>
<accession>A0AAE0QTF0</accession>
<dbReference type="PROSITE" id="PS50207">
    <property type="entry name" value="CASPASE_P10"/>
    <property type="match status" value="1"/>
</dbReference>
<evidence type="ECO:0000256" key="3">
    <source>
        <dbReference type="ARBA" id="ARBA00010134"/>
    </source>
</evidence>
<dbReference type="GO" id="GO:0006915">
    <property type="term" value="P:apoptotic process"/>
    <property type="evidence" value="ECO:0007669"/>
    <property type="project" value="UniProtKB-KW"/>
</dbReference>
<organism evidence="21 22">
    <name type="scientific">Hemibagrus guttatus</name>
    <dbReference type="NCBI Taxonomy" id="175788"/>
    <lineage>
        <taxon>Eukaryota</taxon>
        <taxon>Metazoa</taxon>
        <taxon>Chordata</taxon>
        <taxon>Craniata</taxon>
        <taxon>Vertebrata</taxon>
        <taxon>Euteleostomi</taxon>
        <taxon>Actinopterygii</taxon>
        <taxon>Neopterygii</taxon>
        <taxon>Teleostei</taxon>
        <taxon>Ostariophysi</taxon>
        <taxon>Siluriformes</taxon>
        <taxon>Bagridae</taxon>
        <taxon>Hemibagrus</taxon>
    </lineage>
</organism>
<dbReference type="InterPro" id="IPR011029">
    <property type="entry name" value="DEATH-like_dom_sf"/>
</dbReference>
<evidence type="ECO:0000313" key="22">
    <source>
        <dbReference type="Proteomes" id="UP001274896"/>
    </source>
</evidence>
<gene>
    <name evidence="21" type="ORF">QTP70_027287</name>
</gene>
<dbReference type="GO" id="GO:0006508">
    <property type="term" value="P:proteolysis"/>
    <property type="evidence" value="ECO:0007669"/>
    <property type="project" value="UniProtKB-KW"/>
</dbReference>
<dbReference type="GO" id="GO:0032991">
    <property type="term" value="C:protein-containing complex"/>
    <property type="evidence" value="ECO:0007669"/>
    <property type="project" value="UniProtKB-ARBA"/>
</dbReference>
<evidence type="ECO:0000256" key="10">
    <source>
        <dbReference type="ARBA" id="ARBA00022807"/>
    </source>
</evidence>
<evidence type="ECO:0000256" key="5">
    <source>
        <dbReference type="ARBA" id="ARBA00022553"/>
    </source>
</evidence>
<dbReference type="InterPro" id="IPR002138">
    <property type="entry name" value="Pept_C14_p10"/>
</dbReference>
<evidence type="ECO:0000313" key="21">
    <source>
        <dbReference type="EMBL" id="KAK3531744.1"/>
    </source>
</evidence>
<dbReference type="CDD" id="cd01671">
    <property type="entry name" value="CARD"/>
    <property type="match status" value="1"/>
</dbReference>
<keyword evidence="11" id="KW-0865">Zymogen</keyword>
<dbReference type="Pfam" id="PF00656">
    <property type="entry name" value="Peptidase_C14"/>
    <property type="match status" value="1"/>
</dbReference>
<dbReference type="GO" id="GO:0043065">
    <property type="term" value="P:positive regulation of apoptotic process"/>
    <property type="evidence" value="ECO:0007669"/>
    <property type="project" value="UniProtKB-ARBA"/>
</dbReference>
<evidence type="ECO:0000256" key="11">
    <source>
        <dbReference type="ARBA" id="ARBA00023145"/>
    </source>
</evidence>
<dbReference type="PROSITE" id="PS50208">
    <property type="entry name" value="CASPASE_P20"/>
    <property type="match status" value="1"/>
</dbReference>
<dbReference type="PROSITE" id="PS50209">
    <property type="entry name" value="CARD"/>
    <property type="match status" value="1"/>
</dbReference>
<dbReference type="SUPFAM" id="SSF47986">
    <property type="entry name" value="DEATH domain"/>
    <property type="match status" value="1"/>
</dbReference>
<protein>
    <recommendedName>
        <fullName evidence="15">Caspase-8</fullName>
        <ecNumber evidence="14">3.4.22.61</ecNumber>
    </recommendedName>
</protein>
<name>A0AAE0QTF0_9TELE</name>
<dbReference type="Proteomes" id="UP001274896">
    <property type="component" value="Unassembled WGS sequence"/>
</dbReference>
<dbReference type="InterPro" id="IPR015917">
    <property type="entry name" value="Pept_C14A"/>
</dbReference>
<dbReference type="GO" id="GO:0051604">
    <property type="term" value="P:protein maturation"/>
    <property type="evidence" value="ECO:0007669"/>
    <property type="project" value="UniProtKB-ARBA"/>
</dbReference>
<keyword evidence="7" id="KW-0053">Apoptosis</keyword>
<dbReference type="InterPro" id="IPR001309">
    <property type="entry name" value="Pept_C14_p20"/>
</dbReference>
<keyword evidence="4" id="KW-0963">Cytoplasm</keyword>
<evidence type="ECO:0000256" key="15">
    <source>
        <dbReference type="ARBA" id="ARBA00068172"/>
    </source>
</evidence>
<dbReference type="Gene3D" id="3.40.50.1460">
    <property type="match status" value="1"/>
</dbReference>
<dbReference type="FunFam" id="3.40.50.1460:FF:000008">
    <property type="entry name" value="caspase-8 isoform X1"/>
    <property type="match status" value="1"/>
</dbReference>
<keyword evidence="10" id="KW-0788">Thiol protease</keyword>
<evidence type="ECO:0000256" key="9">
    <source>
        <dbReference type="ARBA" id="ARBA00022801"/>
    </source>
</evidence>
<evidence type="ECO:0000256" key="4">
    <source>
        <dbReference type="ARBA" id="ARBA00022490"/>
    </source>
</evidence>
<dbReference type="InterPro" id="IPR033139">
    <property type="entry name" value="Caspase_cys_AS"/>
</dbReference>
<keyword evidence="22" id="KW-1185">Reference proteome</keyword>
<dbReference type="AlphaFoldDB" id="A0AAE0QTF0"/>
<evidence type="ECO:0000259" key="18">
    <source>
        <dbReference type="PROSITE" id="PS50207"/>
    </source>
</evidence>
<comment type="caution">
    <text evidence="21">The sequence shown here is derived from an EMBL/GenBank/DDBJ whole genome shotgun (WGS) entry which is preliminary data.</text>
</comment>